<accession>A0A9P8WBI4</accession>
<evidence type="ECO:0000313" key="2">
    <source>
        <dbReference type="EMBL" id="KAH6893270.1"/>
    </source>
</evidence>
<feature type="transmembrane region" description="Helical" evidence="1">
    <location>
        <begin position="118"/>
        <end position="138"/>
    </location>
</feature>
<name>A0A9P8WBI4_9HYPO</name>
<sequence length="573" mass="64278">MDNLGQYELDNLWADESPIPRGSPTTKPRCDLIDAYALFTTFLCFLGCCLVVSPWAAWYLGFTYQIVVIGVFLSIMNVCNRRIASHFFIVSEVHWGKSTLQNLDAIMQQSVLAPNASLVWRAAIFLLMALPVGLSVAYKTFTDGQAGRIVTQYTAGYYGVYNRPMENSDQQTYSLIDAMAPLRRVASRDTNFPNDSDLPLMIGYNLVMLSEEEVVMLDMPNDVNLGIIQGQLAVDEEMRLSADIRGTLARYNSSTEKLLKDDDFWEKYMDRMTSIETYEGWRVALAHSAYPMAWAAVGGYRHPDGQSGVSGSESSLTFYTSDDWNASYVDAFRNSTFSLMFNLYRLPCSVTWSINSSSVLLTSAACNTTETRPVVISMLHDYWGLEDKTMMDALPFAIDQFWDERPSSPWKMPMAAMSAVALWVGRWKHMLHDYEKEQFLLEFNYKDVPETFEVLRHAVNAKAVLYVVFAIQPLLSLAMLGATVWLYSAPVGSGFGLVSILASIKTDSLAIVCGAGLSGELEERVQLKLRVLESDAADQNDEFVSGRIVSELKELQEYEYTETKGIKKGGKYA</sequence>
<keyword evidence="1" id="KW-0812">Transmembrane</keyword>
<gene>
    <name evidence="2" type="ORF">B0T10DRAFT_269257</name>
</gene>
<proteinExistence type="predicted"/>
<comment type="caution">
    <text evidence="2">The sequence shown here is derived from an EMBL/GenBank/DDBJ whole genome shotgun (WGS) entry which is preliminary data.</text>
</comment>
<reference evidence="2 3" key="1">
    <citation type="journal article" date="2021" name="Nat. Commun.">
        <title>Genetic determinants of endophytism in the Arabidopsis root mycobiome.</title>
        <authorList>
            <person name="Mesny F."/>
            <person name="Miyauchi S."/>
            <person name="Thiergart T."/>
            <person name="Pickel B."/>
            <person name="Atanasova L."/>
            <person name="Karlsson M."/>
            <person name="Huettel B."/>
            <person name="Barry K.W."/>
            <person name="Haridas S."/>
            <person name="Chen C."/>
            <person name="Bauer D."/>
            <person name="Andreopoulos W."/>
            <person name="Pangilinan J."/>
            <person name="LaButti K."/>
            <person name="Riley R."/>
            <person name="Lipzen A."/>
            <person name="Clum A."/>
            <person name="Drula E."/>
            <person name="Henrissat B."/>
            <person name="Kohler A."/>
            <person name="Grigoriev I.V."/>
            <person name="Martin F.M."/>
            <person name="Hacquard S."/>
        </authorList>
    </citation>
    <scope>NUCLEOTIDE SEQUENCE [LARGE SCALE GENOMIC DNA]</scope>
    <source>
        <strain evidence="2 3">MPI-CAGE-CH-0241</strain>
    </source>
</reference>
<dbReference type="AlphaFoldDB" id="A0A9P8WBI4"/>
<feature type="transmembrane region" description="Helical" evidence="1">
    <location>
        <begin position="463"/>
        <end position="487"/>
    </location>
</feature>
<evidence type="ECO:0000313" key="3">
    <source>
        <dbReference type="Proteomes" id="UP000777438"/>
    </source>
</evidence>
<dbReference type="Proteomes" id="UP000777438">
    <property type="component" value="Unassembled WGS sequence"/>
</dbReference>
<dbReference type="OrthoDB" id="5420013at2759"/>
<organism evidence="2 3">
    <name type="scientific">Thelonectria olida</name>
    <dbReference type="NCBI Taxonomy" id="1576542"/>
    <lineage>
        <taxon>Eukaryota</taxon>
        <taxon>Fungi</taxon>
        <taxon>Dikarya</taxon>
        <taxon>Ascomycota</taxon>
        <taxon>Pezizomycotina</taxon>
        <taxon>Sordariomycetes</taxon>
        <taxon>Hypocreomycetidae</taxon>
        <taxon>Hypocreales</taxon>
        <taxon>Nectriaceae</taxon>
        <taxon>Thelonectria</taxon>
    </lineage>
</organism>
<keyword evidence="3" id="KW-1185">Reference proteome</keyword>
<feature type="transmembrane region" description="Helical" evidence="1">
    <location>
        <begin position="35"/>
        <end position="56"/>
    </location>
</feature>
<keyword evidence="1" id="KW-0472">Membrane</keyword>
<evidence type="ECO:0000256" key="1">
    <source>
        <dbReference type="SAM" id="Phobius"/>
    </source>
</evidence>
<protein>
    <submittedName>
        <fullName evidence="2">Uncharacterized protein</fullName>
    </submittedName>
</protein>
<feature type="transmembrane region" description="Helical" evidence="1">
    <location>
        <begin position="62"/>
        <end position="79"/>
    </location>
</feature>
<keyword evidence="1" id="KW-1133">Transmembrane helix</keyword>
<dbReference type="EMBL" id="JAGPYM010000006">
    <property type="protein sequence ID" value="KAH6893270.1"/>
    <property type="molecule type" value="Genomic_DNA"/>
</dbReference>